<keyword evidence="2" id="KW-1185">Reference proteome</keyword>
<dbReference type="AlphaFoldDB" id="A0A0L6UUY5"/>
<evidence type="ECO:0000313" key="1">
    <source>
        <dbReference type="EMBL" id="KNZ52072.1"/>
    </source>
</evidence>
<dbReference type="VEuPathDB" id="FungiDB:VP01_3701g1"/>
<protein>
    <submittedName>
        <fullName evidence="1">Uncharacterized protein</fullName>
    </submittedName>
</protein>
<gene>
    <name evidence="1" type="ORF">VP01_3701g1</name>
</gene>
<organism evidence="1 2">
    <name type="scientific">Puccinia sorghi</name>
    <dbReference type="NCBI Taxonomy" id="27349"/>
    <lineage>
        <taxon>Eukaryota</taxon>
        <taxon>Fungi</taxon>
        <taxon>Dikarya</taxon>
        <taxon>Basidiomycota</taxon>
        <taxon>Pucciniomycotina</taxon>
        <taxon>Pucciniomycetes</taxon>
        <taxon>Pucciniales</taxon>
        <taxon>Pucciniaceae</taxon>
        <taxon>Puccinia</taxon>
    </lineage>
</organism>
<dbReference type="Proteomes" id="UP000037035">
    <property type="component" value="Unassembled WGS sequence"/>
</dbReference>
<evidence type="ECO:0000313" key="2">
    <source>
        <dbReference type="Proteomes" id="UP000037035"/>
    </source>
</evidence>
<accession>A0A0L6UUY5</accession>
<reference evidence="1 2" key="1">
    <citation type="submission" date="2015-08" db="EMBL/GenBank/DDBJ databases">
        <title>Next Generation Sequencing and Analysis of the Genome of Puccinia sorghi L Schw, the Causal Agent of Maize Common Rust.</title>
        <authorList>
            <person name="Rochi L."/>
            <person name="Burguener G."/>
            <person name="Darino M."/>
            <person name="Turjanski A."/>
            <person name="Kreff E."/>
            <person name="Dieguez M.J."/>
            <person name="Sacco F."/>
        </authorList>
    </citation>
    <scope>NUCLEOTIDE SEQUENCE [LARGE SCALE GENOMIC DNA]</scope>
    <source>
        <strain evidence="1 2">RO10H11247</strain>
    </source>
</reference>
<comment type="caution">
    <text evidence="1">The sequence shown here is derived from an EMBL/GenBank/DDBJ whole genome shotgun (WGS) entry which is preliminary data.</text>
</comment>
<name>A0A0L6UUY5_9BASI</name>
<proteinExistence type="predicted"/>
<dbReference type="EMBL" id="LAVV01008726">
    <property type="protein sequence ID" value="KNZ52072.1"/>
    <property type="molecule type" value="Genomic_DNA"/>
</dbReference>
<sequence length="82" mass="9167">MHICTCEDSGCAHKFYHDNNSVERMGVPLSNSAYRNHQRLSRLNEFLLSSTNNASVPTPPTQVIHQHSIQAPGEMTISSDQE</sequence>